<dbReference type="AlphaFoldDB" id="A0A1C3E9J3"/>
<proteinExistence type="predicted"/>
<dbReference type="SUPFAM" id="SSF54001">
    <property type="entry name" value="Cysteine proteinases"/>
    <property type="match status" value="1"/>
</dbReference>
<dbReference type="InterPro" id="IPR038765">
    <property type="entry name" value="Papain-like_cys_pep_sf"/>
</dbReference>
<evidence type="ECO:0000256" key="1">
    <source>
        <dbReference type="SAM" id="Phobius"/>
    </source>
</evidence>
<sequence>MKAGDILATQSSGFVSKVIRLGTGGEWSHVAIATSNNKILEAVKSDNNEEPHDVREITLNNFLKDKSKVILLNRPNKLTGNEHAKLMRFSTETKIKDYTWMHALATTILPLYKIVLMIVFISSIFTISTENLSVYFGLLGVVSAFLFGVYQLMALATRSSFGVETTEKIYSKCSLGRYLVRKKYDMFCSKLVLLADREIDGQLSKALQYEDEVQPTQIVELCKSLCWEVQYITTPSK</sequence>
<protein>
    <submittedName>
        <fullName evidence="2">Uncharacterized protein</fullName>
    </submittedName>
</protein>
<gene>
    <name evidence="2" type="ORF">A8L45_21255</name>
</gene>
<name>A0A1C3E9J3_9GAMM</name>
<feature type="transmembrane region" description="Helical" evidence="1">
    <location>
        <begin position="132"/>
        <end position="150"/>
    </location>
</feature>
<evidence type="ECO:0000313" key="2">
    <source>
        <dbReference type="EMBL" id="ODA29891.1"/>
    </source>
</evidence>
<keyword evidence="1" id="KW-1133">Transmembrane helix</keyword>
<keyword evidence="1" id="KW-0812">Transmembrane</keyword>
<dbReference type="Proteomes" id="UP000094936">
    <property type="component" value="Unassembled WGS sequence"/>
</dbReference>
<reference evidence="2 3" key="1">
    <citation type="submission" date="2016-05" db="EMBL/GenBank/DDBJ databases">
        <title>Genomic Taxonomy of the Vibrionaceae.</title>
        <authorList>
            <person name="Gomez-Gil B."/>
            <person name="Enciso-Ibarra J."/>
        </authorList>
    </citation>
    <scope>NUCLEOTIDE SEQUENCE [LARGE SCALE GENOMIC DNA]</scope>
    <source>
        <strain evidence="2 3">CAIM 1920</strain>
    </source>
</reference>
<organism evidence="2 3">
    <name type="scientific">Veronia pacifica</name>
    <dbReference type="NCBI Taxonomy" id="1080227"/>
    <lineage>
        <taxon>Bacteria</taxon>
        <taxon>Pseudomonadati</taxon>
        <taxon>Pseudomonadota</taxon>
        <taxon>Gammaproteobacteria</taxon>
        <taxon>Vibrionales</taxon>
        <taxon>Vibrionaceae</taxon>
        <taxon>Veronia</taxon>
    </lineage>
</organism>
<feature type="transmembrane region" description="Helical" evidence="1">
    <location>
        <begin position="103"/>
        <end position="126"/>
    </location>
</feature>
<dbReference type="EMBL" id="LYBM01000060">
    <property type="protein sequence ID" value="ODA29891.1"/>
    <property type="molecule type" value="Genomic_DNA"/>
</dbReference>
<dbReference type="RefSeq" id="WP_068905366.1">
    <property type="nucleotide sequence ID" value="NZ_JBHUIF010000007.1"/>
</dbReference>
<accession>A0A1C3E9J3</accession>
<comment type="caution">
    <text evidence="2">The sequence shown here is derived from an EMBL/GenBank/DDBJ whole genome shotgun (WGS) entry which is preliminary data.</text>
</comment>
<evidence type="ECO:0000313" key="3">
    <source>
        <dbReference type="Proteomes" id="UP000094936"/>
    </source>
</evidence>
<dbReference type="Gene3D" id="3.90.1720.10">
    <property type="entry name" value="endopeptidase domain like (from Nostoc punctiforme)"/>
    <property type="match status" value="1"/>
</dbReference>
<keyword evidence="1" id="KW-0472">Membrane</keyword>
<keyword evidence="3" id="KW-1185">Reference proteome</keyword>